<dbReference type="KEGG" id="dpp:DICPUDRAFT_83666"/>
<organism evidence="2 3">
    <name type="scientific">Dictyostelium purpureum</name>
    <name type="common">Slime mold</name>
    <dbReference type="NCBI Taxonomy" id="5786"/>
    <lineage>
        <taxon>Eukaryota</taxon>
        <taxon>Amoebozoa</taxon>
        <taxon>Evosea</taxon>
        <taxon>Eumycetozoa</taxon>
        <taxon>Dictyostelia</taxon>
        <taxon>Dictyosteliales</taxon>
        <taxon>Dictyosteliaceae</taxon>
        <taxon>Dictyostelium</taxon>
    </lineage>
</organism>
<dbReference type="OMA" id="WASQSSW"/>
<dbReference type="OrthoDB" id="23608at2759"/>
<evidence type="ECO:0000313" key="3">
    <source>
        <dbReference type="Proteomes" id="UP000001064"/>
    </source>
</evidence>
<evidence type="ECO:0000313" key="2">
    <source>
        <dbReference type="EMBL" id="EGC30409.1"/>
    </source>
</evidence>
<keyword evidence="3" id="KW-1185">Reference proteome</keyword>
<dbReference type="PANTHER" id="PTHR33714:SF3">
    <property type="entry name" value="COUNTING FACTOR-ASSOCIATED PROTEIN A-RELATED"/>
    <property type="match status" value="1"/>
</dbReference>
<dbReference type="GeneID" id="10510618"/>
<dbReference type="Pfam" id="PF11912">
    <property type="entry name" value="CfaA_B_C"/>
    <property type="match status" value="1"/>
</dbReference>
<dbReference type="Proteomes" id="UP000001064">
    <property type="component" value="Unassembled WGS sequence"/>
</dbReference>
<sequence length="199" mass="22712">MKILKTLIVYFSFLFAMVHSEYVLMENYENGSSCSGESLIKGSILTKTCFYNNNFSSVYLVSGNKVIERRYRDSNCNLYLEEVIYEPNYCNSTSGDTLKFSILDNIDFPSNIYVTVDYSGECNGQYKDTFVSFNYYNLDFCSSSNRVSSKMSCNSTSILTNSYKNLECSGSPSHTDVTPFFNYCTSYSGTYNHLEFCNL</sequence>
<reference evidence="3" key="1">
    <citation type="journal article" date="2011" name="Genome Biol.">
        <title>Comparative genomics of the social amoebae Dictyostelium discoideum and Dictyostelium purpureum.</title>
        <authorList>
            <consortium name="US DOE Joint Genome Institute (JGI-PGF)"/>
            <person name="Sucgang R."/>
            <person name="Kuo A."/>
            <person name="Tian X."/>
            <person name="Salerno W."/>
            <person name="Parikh A."/>
            <person name="Feasley C.L."/>
            <person name="Dalin E."/>
            <person name="Tu H."/>
            <person name="Huang E."/>
            <person name="Barry K."/>
            <person name="Lindquist E."/>
            <person name="Shapiro H."/>
            <person name="Bruce D."/>
            <person name="Schmutz J."/>
            <person name="Salamov A."/>
            <person name="Fey P."/>
            <person name="Gaudet P."/>
            <person name="Anjard C."/>
            <person name="Babu M.M."/>
            <person name="Basu S."/>
            <person name="Bushmanova Y."/>
            <person name="van der Wel H."/>
            <person name="Katoh-Kurasawa M."/>
            <person name="Dinh C."/>
            <person name="Coutinho P.M."/>
            <person name="Saito T."/>
            <person name="Elias M."/>
            <person name="Schaap P."/>
            <person name="Kay R.R."/>
            <person name="Henrissat B."/>
            <person name="Eichinger L."/>
            <person name="Rivero F."/>
            <person name="Putnam N.H."/>
            <person name="West C.M."/>
            <person name="Loomis W.F."/>
            <person name="Chisholm R.L."/>
            <person name="Shaulsky G."/>
            <person name="Strassmann J.E."/>
            <person name="Queller D.C."/>
            <person name="Kuspa A."/>
            <person name="Grigoriev I.V."/>
        </authorList>
    </citation>
    <scope>NUCLEOTIDE SEQUENCE [LARGE SCALE GENOMIC DNA]</scope>
    <source>
        <strain evidence="3">QSDP1</strain>
    </source>
</reference>
<dbReference type="EMBL" id="GL871332">
    <property type="protein sequence ID" value="EGC30409.1"/>
    <property type="molecule type" value="Genomic_DNA"/>
</dbReference>
<dbReference type="AlphaFoldDB" id="F1A083"/>
<dbReference type="InterPro" id="IPR021837">
    <property type="entry name" value="CfaA/B/C"/>
</dbReference>
<dbReference type="RefSeq" id="XP_003293077.1">
    <property type="nucleotide sequence ID" value="XM_003293029.1"/>
</dbReference>
<proteinExistence type="predicted"/>
<feature type="chain" id="PRO_5003265522" description="SUEL-type lectin domain-containing protein" evidence="1">
    <location>
        <begin position="21"/>
        <end position="199"/>
    </location>
</feature>
<gene>
    <name evidence="2" type="ORF">DICPUDRAFT_83666</name>
</gene>
<keyword evidence="1" id="KW-0732">Signal</keyword>
<protein>
    <recommendedName>
        <fullName evidence="4">SUEL-type lectin domain-containing protein</fullName>
    </recommendedName>
</protein>
<dbReference type="PANTHER" id="PTHR33714">
    <property type="entry name" value="COUNTING FACTOR-ASSOCIATED PROTEIN A-RELATED"/>
    <property type="match status" value="1"/>
</dbReference>
<evidence type="ECO:0000256" key="1">
    <source>
        <dbReference type="SAM" id="SignalP"/>
    </source>
</evidence>
<dbReference type="VEuPathDB" id="AmoebaDB:DICPUDRAFT_83666"/>
<feature type="signal peptide" evidence="1">
    <location>
        <begin position="1"/>
        <end position="20"/>
    </location>
</feature>
<name>F1A083_DICPU</name>
<accession>F1A083</accession>
<dbReference type="InParanoid" id="F1A083"/>
<evidence type="ECO:0008006" key="4">
    <source>
        <dbReference type="Google" id="ProtNLM"/>
    </source>
</evidence>